<sequence>MVPGAGNVNDEGNGRERGSGSGKAGGIGLEKGNSQRGFSSKRTVWDNFIGVGFRVMIALAVMMTLAGAAAVPGSAVSRADAMSGVTSVGAIANGKAHAPAPTNNDGSTNHDASPNNDGSTNHDASPNNDWFTNHEMKPEKSEAVLDLAKLTTYRAAVNVDPGTKKVTGHLQIEFVPRDPDVAYLHIYPYAFTEPKRGMLWEGLLGSKPSVGTYRITKLTVQGKPAAYQRKATVVKVPLGKTGVKPGTAIEMSLDFSMTLPRNMGRMSYDDHAIWLGNWLPVLAVHDASGWHLDPYGPVGDPFFSEVARYELELTLPAGYQFASTATDRGQTGRETIPGQRTYTLEVGNVRDFALVIMDHTYQPTESLVGDTWVRSWWRQGDSATQVERNHLAAVRSFAYFQSQFGLYPYSEYDVVRIGGSINGMENPGLVFVDGSHYQGDHLASIPTVVHETAHQWFYGLVGNNQVEEAWLDEGLAEYASLAFMLSAYPQLGKDRVQARLVRGTTTDFYAAKGLSPWMPLSRFPDNDSYSDLVYSRTASMLLLLREAWGEKRLHAMLHRFVTTYQYQVATGKAWVEALSAEAGEDAEPFIQYWLLLDKGKEKEAQEWLDRQRAEK</sequence>
<evidence type="ECO:0000256" key="2">
    <source>
        <dbReference type="SAM" id="Phobius"/>
    </source>
</evidence>
<organism evidence="4 5">
    <name type="scientific">Brevibacillus ruminantium</name>
    <dbReference type="NCBI Taxonomy" id="2950604"/>
    <lineage>
        <taxon>Bacteria</taxon>
        <taxon>Bacillati</taxon>
        <taxon>Bacillota</taxon>
        <taxon>Bacilli</taxon>
        <taxon>Bacillales</taxon>
        <taxon>Paenibacillaceae</taxon>
        <taxon>Brevibacillus</taxon>
    </lineage>
</organism>
<dbReference type="Gene3D" id="1.10.390.10">
    <property type="entry name" value="Neutral Protease Domain 2"/>
    <property type="match status" value="1"/>
</dbReference>
<keyword evidence="5" id="KW-1185">Reference proteome</keyword>
<evidence type="ECO:0000313" key="4">
    <source>
        <dbReference type="EMBL" id="USG66379.1"/>
    </source>
</evidence>
<dbReference type="InterPro" id="IPR027268">
    <property type="entry name" value="Peptidase_M4/M1_CTD_sf"/>
</dbReference>
<proteinExistence type="predicted"/>
<keyword evidence="2" id="KW-0472">Membrane</keyword>
<dbReference type="RefSeq" id="WP_251873529.1">
    <property type="nucleotide sequence ID" value="NZ_CP098755.1"/>
</dbReference>
<feature type="compositionally biased region" description="Polar residues" evidence="1">
    <location>
        <begin position="101"/>
        <end position="131"/>
    </location>
</feature>
<dbReference type="PANTHER" id="PTHR45726">
    <property type="entry name" value="LEUKOTRIENE A-4 HYDROLASE"/>
    <property type="match status" value="1"/>
</dbReference>
<evidence type="ECO:0000259" key="3">
    <source>
        <dbReference type="Pfam" id="PF01433"/>
    </source>
</evidence>
<reference evidence="4" key="1">
    <citation type="submission" date="2022-06" db="EMBL/GenBank/DDBJ databases">
        <title>Genome sequencing of Brevibacillus sp. BB3-R1.</title>
        <authorList>
            <person name="Heo J."/>
            <person name="Lee D."/>
            <person name="Won M."/>
            <person name="Han B.-H."/>
            <person name="Hong S.-B."/>
            <person name="Kwon S.-W."/>
        </authorList>
    </citation>
    <scope>NUCLEOTIDE SEQUENCE</scope>
    <source>
        <strain evidence="4">BB3-R1</strain>
    </source>
</reference>
<feature type="domain" description="Peptidase M1 membrane alanine aminopeptidase" evidence="3">
    <location>
        <begin position="393"/>
        <end position="593"/>
    </location>
</feature>
<feature type="region of interest" description="Disordered" evidence="1">
    <location>
        <begin position="1"/>
        <end position="37"/>
    </location>
</feature>
<accession>A0ABY4WLX2</accession>
<dbReference type="CDD" id="cd09604">
    <property type="entry name" value="M1_APN_like"/>
    <property type="match status" value="1"/>
</dbReference>
<dbReference type="Proteomes" id="UP001056500">
    <property type="component" value="Chromosome"/>
</dbReference>
<feature type="compositionally biased region" description="Gly residues" evidence="1">
    <location>
        <begin position="19"/>
        <end position="29"/>
    </location>
</feature>
<dbReference type="SUPFAM" id="SSF55486">
    <property type="entry name" value="Metalloproteases ('zincins'), catalytic domain"/>
    <property type="match status" value="1"/>
</dbReference>
<dbReference type="EMBL" id="CP098755">
    <property type="protein sequence ID" value="USG66379.1"/>
    <property type="molecule type" value="Genomic_DNA"/>
</dbReference>
<gene>
    <name evidence="4" type="ORF">NDK47_03470</name>
</gene>
<keyword evidence="2" id="KW-1133">Transmembrane helix</keyword>
<keyword evidence="2" id="KW-0812">Transmembrane</keyword>
<feature type="transmembrane region" description="Helical" evidence="2">
    <location>
        <begin position="51"/>
        <end position="71"/>
    </location>
</feature>
<dbReference type="InterPro" id="IPR034015">
    <property type="entry name" value="M1_LTA4H"/>
</dbReference>
<dbReference type="PANTHER" id="PTHR45726:SF3">
    <property type="entry name" value="LEUKOTRIENE A-4 HYDROLASE"/>
    <property type="match status" value="1"/>
</dbReference>
<evidence type="ECO:0000256" key="1">
    <source>
        <dbReference type="SAM" id="MobiDB-lite"/>
    </source>
</evidence>
<feature type="region of interest" description="Disordered" evidence="1">
    <location>
        <begin position="94"/>
        <end position="134"/>
    </location>
</feature>
<dbReference type="Pfam" id="PF01433">
    <property type="entry name" value="Peptidase_M1"/>
    <property type="match status" value="1"/>
</dbReference>
<evidence type="ECO:0000313" key="5">
    <source>
        <dbReference type="Proteomes" id="UP001056500"/>
    </source>
</evidence>
<protein>
    <submittedName>
        <fullName evidence="4">M1 family metallopeptidase</fullName>
    </submittedName>
</protein>
<dbReference type="InterPro" id="IPR014782">
    <property type="entry name" value="Peptidase_M1_dom"/>
</dbReference>
<name>A0ABY4WLX2_9BACL</name>